<feature type="region of interest" description="Disordered" evidence="2">
    <location>
        <begin position="2309"/>
        <end position="2331"/>
    </location>
</feature>
<feature type="compositionally biased region" description="Polar residues" evidence="2">
    <location>
        <begin position="11"/>
        <end position="27"/>
    </location>
</feature>
<feature type="coiled-coil region" evidence="1">
    <location>
        <begin position="2848"/>
        <end position="2907"/>
    </location>
</feature>
<feature type="domain" description="Large polyvalent protein-associated" evidence="3">
    <location>
        <begin position="3989"/>
        <end position="4163"/>
    </location>
</feature>
<gene>
    <name evidence="4" type="ORF">AC731_006400</name>
</gene>
<proteinExistence type="predicted"/>
<dbReference type="Proteomes" id="UP000036902">
    <property type="component" value="Chromosome"/>
</dbReference>
<feature type="region of interest" description="Disordered" evidence="2">
    <location>
        <begin position="2037"/>
        <end position="2057"/>
    </location>
</feature>
<protein>
    <recommendedName>
        <fullName evidence="3">Large polyvalent protein-associated domain-containing protein</fullName>
    </recommendedName>
</protein>
<dbReference type="PANTHER" id="PTHR48125">
    <property type="entry name" value="LP07818P1"/>
    <property type="match status" value="1"/>
</dbReference>
<evidence type="ECO:0000313" key="4">
    <source>
        <dbReference type="EMBL" id="AMO36602.1"/>
    </source>
</evidence>
<feature type="region of interest" description="Disordered" evidence="2">
    <location>
        <begin position="960"/>
        <end position="999"/>
    </location>
</feature>
<keyword evidence="5" id="KW-1185">Reference proteome</keyword>
<feature type="region of interest" description="Disordered" evidence="2">
    <location>
        <begin position="315"/>
        <end position="348"/>
    </location>
</feature>
<feature type="compositionally biased region" description="Low complexity" evidence="2">
    <location>
        <begin position="1389"/>
        <end position="1411"/>
    </location>
</feature>
<dbReference type="Gene3D" id="3.40.50.150">
    <property type="entry name" value="Vaccinia Virus protein VP39"/>
    <property type="match status" value="1"/>
</dbReference>
<evidence type="ECO:0000256" key="2">
    <source>
        <dbReference type="SAM" id="MobiDB-lite"/>
    </source>
</evidence>
<evidence type="ECO:0000256" key="1">
    <source>
        <dbReference type="SAM" id="Coils"/>
    </source>
</evidence>
<reference evidence="5" key="1">
    <citation type="submission" date="2016-03" db="EMBL/GenBank/DDBJ databases">
        <authorList>
            <person name="Ma C."/>
            <person name="Zhou S."/>
            <person name="Yang G."/>
        </authorList>
    </citation>
    <scope>NUCLEOTIDE SEQUENCE [LARGE SCALE GENOMIC DNA]</scope>
    <source>
        <strain evidence="5">SgZ-1</strain>
    </source>
</reference>
<feature type="compositionally biased region" description="Polar residues" evidence="2">
    <location>
        <begin position="1235"/>
        <end position="1244"/>
    </location>
</feature>
<dbReference type="SUPFAM" id="SSF53335">
    <property type="entry name" value="S-adenosyl-L-methionine-dependent methyltransferases"/>
    <property type="match status" value="1"/>
</dbReference>
<dbReference type="PANTHER" id="PTHR48125:SF10">
    <property type="entry name" value="OS12G0136300 PROTEIN"/>
    <property type="match status" value="1"/>
</dbReference>
<organism evidence="4 5">
    <name type="scientific">Thauera humireducens</name>
    <dbReference type="NCBI Taxonomy" id="1134435"/>
    <lineage>
        <taxon>Bacteria</taxon>
        <taxon>Pseudomonadati</taxon>
        <taxon>Pseudomonadota</taxon>
        <taxon>Betaproteobacteria</taxon>
        <taxon>Rhodocyclales</taxon>
        <taxon>Zoogloeaceae</taxon>
        <taxon>Thauera</taxon>
    </lineage>
</organism>
<dbReference type="InterPro" id="IPR029063">
    <property type="entry name" value="SAM-dependent_MTases_sf"/>
</dbReference>
<dbReference type="STRING" id="1134435.AC731_006400"/>
<evidence type="ECO:0000259" key="3">
    <source>
        <dbReference type="Pfam" id="PF18858"/>
    </source>
</evidence>
<dbReference type="Pfam" id="PF18858">
    <property type="entry name" value="LPD39"/>
    <property type="match status" value="1"/>
</dbReference>
<accession>A0A127K3R3</accession>
<feature type="region of interest" description="Disordered" evidence="2">
    <location>
        <begin position="1366"/>
        <end position="1421"/>
    </location>
</feature>
<evidence type="ECO:0000313" key="5">
    <source>
        <dbReference type="Proteomes" id="UP000036902"/>
    </source>
</evidence>
<keyword evidence="1" id="KW-0175">Coiled coil</keyword>
<feature type="region of interest" description="Disordered" evidence="2">
    <location>
        <begin position="1"/>
        <end position="34"/>
    </location>
</feature>
<dbReference type="RefSeq" id="WP_062450063.1">
    <property type="nucleotide sequence ID" value="NZ_CP014646.1"/>
</dbReference>
<feature type="compositionally biased region" description="Polar residues" evidence="2">
    <location>
        <begin position="967"/>
        <end position="983"/>
    </location>
</feature>
<dbReference type="InterPro" id="IPR041639">
    <property type="entry name" value="LPD39"/>
</dbReference>
<name>A0A127K3R3_9RHOO</name>
<sequence length="4855" mass="527633">MSEVDKFLDSYESNKNGGQKPASTSVKPASEVDALMQTAPPQDKGFLGHARDLGLSAVKSAIAVPETLVGLADIPAGGRVGKFLENEGGSFGFRPKEAKEILGEFNTDQYKEQQRQFQEVDGILDKTAVAIQNPSLIANTIVESAAPMLAGGVTGRAVRAVAPKVGAAAAGAIGEGTMMAGAQAEAIRQETDDGLLAPTQAGAAVATGALGTLFGYLGGRVAQRFGLGDVDTMIAQGAKPQIVAGEIAKLPAKSIPRQVVEGAISEGFLEELPQSISEQIIQNLALDKPWSEGVEDAAVMGPLAGMAMGGGASLYSGMTRPGPQDGGLPPPAAGNEPPAAPPQGFTPTAERPVIDEAALGRAGVFPPAPAPIINERALEPLPSQQMGLDPAAGPMSAAAALAVDTGASATMQQAAQAVDPETGEIIEAGARVPEQKQATDTPEQMRERLGFIEQQARVNGGWDRRLAEERDRLQGELAKAEPAGNQEPVKNESPADTGLELTPPAFDQEAARKELASRTPEQLQYLAEKGRPGWKEAALAEIERRGAQPAVDTLGDTAGEGQGAPKFDPKGLTPGTAAYEVAFQEWTDIQDAARKKNEATSRREENAVATKQRNGWRSRVRSWFEASKDGDEIVDKGTGQAYRVFERVRKDGTQVKTLIAVDEQGSPLPEGRGATGISKVGDRIDGLDDNSLDQDFGAANLETPGQQLSAHLGALLESSEATFSPTQAPMAPAQPAAAMQPREKAQAPVQAGATINPAAEQQPASSGVSRETVDAVKAQTAEMLAKRLQGMKAGAVNQIAARFLPTMGLKPTASKERNIALLTDGAKVNLFGVAGELGVELSTSFRQALEADMAGTVADRAAAPAPKETVVNVPQAQQVATQAEEARGQEGEKAKWIKATVDKSRLNGSSGVQLAVAPNGGVTFMGDPNTSKDGRALLANYEKALAAGATQQEIAAALQAQAERADTTQGRAQQGNRPSTSQGAPVLEQDRRPMPSGLSFPSERIVTNVQGEFEALEVQASSIGTSDGYVNFGSQYPDGRYYIESAGKSIGFANGQWGDVTPEGLKPRGTYDPDKLQTETIRVLESEGAKRRKAADNEIEAGSKSVIEKMKARKASASVKEFAPETGTLGIPRAEMPQVPAKSHGGLVKHLNAQGISHETTSVDAASLKPTQAEFSPEKVEAAKTAAGDRAVIVSSDGHIVDGHHQALAAAEEGKQVKAIVLDAPIDQALEAVKNSPSAQTQGARGQEGAQESRDSLIERYRKVELFSDEEYALSDRLGEMTRAEVSAKVERGEMPVFDTGRDTFATISPSAQQPGKFQVTRYNKGGVFGDTQYDTIEAAISDNRFKSARILTDVEAGARFAESMEAESEYQRRRAEGQSATEQATGRAATDAAAQPQQPQATQADTQAAPEFTTLKGRDGKTVTVRTADLEGDRKLLQTFTKDGKRKATRIHRDNLDQAGEKREQGAKEIAANPLFNVITAKDGKPFAVKAAASRELSARGLAETHEIVSAKDAGVGDKGYVVQRRKAAEQEATHKDPGQTAEPVTAPVIAEAIQKSARNTDFNPAEAKAWLIAEIDRAIANVPAEHAELQAQMERERKNYFDRKAAEKKFGKGSKKIDAASDAFDNAKDERMARLAEQIGFVTFDVPGDGKFKVVNTVEKLGEFKDKVKSSPGFAKNPDRPMSYGTGLAGGQNLEQAIADAKKSGRTDDVLAEIGNAIEVARLRNKGDGALLTRFQKESGGKSYDDWRAEREAEEEAAAQAAAQREASRPTEAEQQAFMDQLLAVNAEPELQRHYAAQRAYADHRKQFLANFTGQELRKQERFVEAAASKFTAGRIMGLRGGQTVEVADGALGEGGTATVYMLAPSGEFVSVESIPLERTALYRASEAGAGPAQQAEAKRYAGPADVASRAGQIELANRAGTIASLKAMNAQLRSIAPDEAWADANIEDSADLDAMRTQISEALVRASRAQQAGQESPLRKRLEEASGQDLKAVFDALGLAGARMTHDERVNALMAEDAQEVSDALDGVLAGAQADTTPAEPPALSGPRRDPTKVSAFTPYNAGDVVTLDGKDWQVQQDMGGWYLTSTGNWRGMHPTIQKIRGMNELIAEIEQAATAQAKAAEPADAPTEEEPQPAYRLTFDQWLEQQWAGNRYRDAYLENANGDERKAKYAAASGGGESEVSARGAYWAALMDAPRDADVSLEMYDGLTDAQKRDASRHFFKLDDLVRDRYQREAMQKKAQEDRIDREVIAPMQAEVDRLRSMNERTKSGTEAWNKRATDAANLEGLIADLRVGRITAAELPAKWRGEEGRPVAEETDEAPGQPASDRDQFIVERVDEDQRQTLTFKRGETVKVSGKYPMETGQIDGISNARQEFKVGGAWLPFGYAYKTEYDEFAAPRRELEEMIANAEKRIADGTGFQRDGYPIREAREHAKRYGLEDYDDTLNDLAKRGQATFDRGVAEDRARMAAAEQTDRERREADAAADAAKYAGPVKMTMDEWKRIGRDFKSFNGGNRTVMQDGRIRRVEIVKEKVEAPATEAPAGYAAQHEALMASVRTGKATPEAFKASFEQVVSNEAAIKAELSAKTKAELLRDGGPYLQMRYANEKKDGVVDAVYRQMIGEYALGETVSYGIARDSYQKAVRRMVEATDADKLAQYVRDREAAIREAEVRRTARAEAMANPQTLNDYRSLMNAHIREGKTRHEAFLMLTPEQRIRYDELEAEGTREAREARKRAAQNEVRAAGQTTGGQVIATKHTRDGHDLFVVQLAERLSREDYNTVLAGAKRLGGRYSGFRGNGAVPGFQFRMREDAEAFLKLAGGDVAAAKDQVEQRRDAFADDRSQTAAERLAEMADRMEQDANAEESRYRKANTARRARFASAALNAAAAQKAMARTMRNIAQAIQEGRAKFLDAVRTRTQVEALLGYVRTAKGNELRAKYPSYADQEKRKGEPATAETAGFADFPSYTAFRSDLAMLGRQMLEIDGTKKLGQKLMSVADDVTDAYLEFARDNIRAVSQFGRGDALAEFANRESAERAIRQSGLVGKAIVLPIKRGQNRVILSPSEAMNRKVWAGDGDKRITLSGEFGKELVEAIGRRGNKTNGLAVPWQFQNAYDRRKLLSRIGIETPSEFRSALREVIALQETAVANKVREMELAMVGRRADGLDFFPTPAEIADQMVEAADIKPDMAVLEPSAGMGHIADRIREAGAEPDVVEISAERRELLEEKGYHLAEVSDFMNMEPRKFFTYGDIFRAPDGKQGILRGLGSMGSQRVRLEDEQGNRLGLYNRDEVVGVAHRGSWSGYDRIIMNPPFSDRRDAEHVQHAFTLLRPGGRIVAIMGEGVFFGQDKRAQDFRDWLDSVGGTSEKLPEGSFMDPSLPVQTGVNARMVVIDRPAVDGGDRQPGDADPEVAFSATFQRDRNALLTGITEKGLVRAMRLQFGGLSEVTQKMLERGRAGKRGGAVVINTADMREVGRIVAEKTGRNLDATMRKFSTAGVVNGFYDPKSGLTFLVGPNLNPVTATAVLLHEVMHGQQRQKIDQRAMEMVRGRESVKDPAMRGFLDRVARRMAMAGESNKASEASAYIVEQAVIEGRSAGYKFADNAFVQWADKTLGKRVGDFLRSFVGMIRTWMLRNGLGTKTMSVDDFVGYAMAGLDRAAAGEVRAGSATAASAGDSFSRSVGDAPVQEAQRVQSAIEGKTLIEAAQFLTRSKDGAKAVVSQKVLEKLQRLEKAGVALDLKIVHRGDMAPASMANSRGYTETGFDEKGRDIVVWLNGADMTGRVGVEEEVLLHELVHAATAGMVFYGTQNPNSLAGKHARDLMAVTDAIAEHIRKRFDAADAGKATLTEFEQDMRGGANNAFRSDDEVLAWALSNSEAQAYLETIPYRSGSMWSNFVEAVRNLLGLSSRNDTALSEVLRVAERILTDDAPNAGRAAFWHKRNIRMAQQQVRGSIVQTAERGADELQFSRSGMDGAQALAKNIGDGLKSITVQDVKKAGKHKLTDWLKLGLQFMGRRQLVDVYGDVLPLAEYDRLAAQMEADKNDVGAAADDLARRWGKLPDESKLADLMHDATLAQIDADDTVEHMPGDDLPKSHMLKAQFAQLSPEAQKVYREARDHYRKHHAEVRQAITDRIMRSELREERRAELLKRMDDDFFKSIKGVYFPLARFGQYVVVTKDDTGKVASVSRAETMAEAEAMRQEMVKAFPAKDGYQVGRVILSKEFIAGRDMVGRGFMSELFNALDEQQLDPRVMAELEDTLGQLYLSSLPDLSWAKHGIHRKGTPGFSQDARRAFAQNTFHGARYLAKLRYGDQMQAELDRMQKHVDEMSALEDFDQPAAQRVVDEMNKRHEAMMNPKSNPLSTALTSFGFVYYLGISPAAAMVNLSQTPLVAYPVLGAKWGFRKAGAALMTASKETMEGKNDLRSRLKNEDEIAAYDEAVRTGVIDVTMAHDLAGIAQGEDAKVMWKIRPVMRAASFLFHHAERFNRQATFLAAYRLARDAGSKHDTAYAQAVKATYDGHFDYSAGNRPRVMQGNVAKVVLLFKQYAQNMIYTIARNAYQSVNGESPEVRREARKVFASLMTMHAAAAGVLGLPMVGTLLALASALGGSDDEPWDAEVALRNMLADAFGPKASEVIARGFSRLTPWDVSGRVGLDKLLLPDVNESLEGQRWAEAFATAMLGPVIGMGVNAAKGAQKMSDGDYARGLEDMLPIFARNPIKAYRQYSDGEVDRTGVVIKDEVSLAGVLGQASGFSPSEIRLAFEGRSAVMSADRRLNERRQDLMTQFARAAMEQDQSGMDEARSAIAEFNKVNPGRRITPPQLWQSVRNRQRRIREADDGVYLPRTRRDALEAGRFAEVG</sequence>
<feature type="region of interest" description="Disordered" evidence="2">
    <location>
        <begin position="1234"/>
        <end position="1254"/>
    </location>
</feature>
<feature type="region of interest" description="Disordered" evidence="2">
    <location>
        <begin position="1743"/>
        <end position="1768"/>
    </location>
</feature>
<feature type="region of interest" description="Disordered" evidence="2">
    <location>
        <begin position="477"/>
        <end position="532"/>
    </location>
</feature>
<dbReference type="EMBL" id="CP014646">
    <property type="protein sequence ID" value="AMO36602.1"/>
    <property type="molecule type" value="Genomic_DNA"/>
</dbReference>
<feature type="compositionally biased region" description="Basic and acidic residues" evidence="2">
    <location>
        <begin position="1743"/>
        <end position="1753"/>
    </location>
</feature>
<dbReference type="KEGG" id="thu:AC731_006400"/>
<dbReference type="NCBIfam" id="NF032893">
    <property type="entry name" value="tail-700"/>
    <property type="match status" value="1"/>
</dbReference>